<name>A0AAW4PCW6_9EURY</name>
<feature type="transmembrane region" description="Helical" evidence="1">
    <location>
        <begin position="153"/>
        <end position="174"/>
    </location>
</feature>
<reference evidence="2 3" key="1">
    <citation type="submission" date="2021-06" db="EMBL/GenBank/DDBJ databases">
        <title>Halomicroarcula sp. a new haloarchaeum isolated from saline soil.</title>
        <authorList>
            <person name="Duran-Viseras A."/>
            <person name="Sanchez-Porro C."/>
            <person name="Ventosa A."/>
        </authorList>
    </citation>
    <scope>NUCLEOTIDE SEQUENCE [LARGE SCALE GENOMIC DNA]</scope>
    <source>
        <strain evidence="2 3">F27</strain>
    </source>
</reference>
<dbReference type="InterPro" id="IPR007404">
    <property type="entry name" value="YdjM-like"/>
</dbReference>
<keyword evidence="2" id="KW-0378">Hydrolase</keyword>
<dbReference type="EMBL" id="RKLT01000004">
    <property type="protein sequence ID" value="MBX0295764.1"/>
    <property type="molecule type" value="Genomic_DNA"/>
</dbReference>
<dbReference type="Pfam" id="PF04307">
    <property type="entry name" value="YdjM"/>
    <property type="match status" value="1"/>
</dbReference>
<protein>
    <submittedName>
        <fullName evidence="2">Metal-dependent hydrolase</fullName>
    </submittedName>
</protein>
<dbReference type="RefSeq" id="WP_220580395.1">
    <property type="nucleotide sequence ID" value="NZ_RKLT01000004.1"/>
</dbReference>
<accession>A0AAW4PCW6</accession>
<keyword evidence="1" id="KW-0472">Membrane</keyword>
<keyword evidence="3" id="KW-1185">Reference proteome</keyword>
<evidence type="ECO:0000313" key="3">
    <source>
        <dbReference type="Proteomes" id="UP001430455"/>
    </source>
</evidence>
<feature type="transmembrane region" description="Helical" evidence="1">
    <location>
        <begin position="87"/>
        <end position="113"/>
    </location>
</feature>
<comment type="caution">
    <text evidence="2">The sequence shown here is derived from an EMBL/GenBank/DDBJ whole genome shotgun (WGS) entry which is preliminary data.</text>
</comment>
<dbReference type="AlphaFoldDB" id="A0AAW4PCW6"/>
<keyword evidence="1" id="KW-0812">Transmembrane</keyword>
<proteinExistence type="predicted"/>
<gene>
    <name evidence="2" type="ORF">EGH23_12840</name>
</gene>
<feature type="transmembrane region" description="Helical" evidence="1">
    <location>
        <begin position="59"/>
        <end position="80"/>
    </location>
</feature>
<evidence type="ECO:0000256" key="1">
    <source>
        <dbReference type="SAM" id="Phobius"/>
    </source>
</evidence>
<sequence length="191" mass="20876">MFPWGHLAFGYVLYSLTRRALGMDAIAGREVLVLALATQLPDLVDKPLSWSLSVFPSGYAIAHSVFLAVPLGLAALAVGWKYDQVRLGLAVLVGWWSHLVGDVMLAVLTGGAYTVTRVLWPVVVLPGSHSELSFLEKFVYYVGEFLELLQSSAGPYVFAIYFGPLLLAAVLWLADGAPVVRELWDWAVDPQ</sequence>
<keyword evidence="1" id="KW-1133">Transmembrane helix</keyword>
<dbReference type="GO" id="GO:0016787">
    <property type="term" value="F:hydrolase activity"/>
    <property type="evidence" value="ECO:0007669"/>
    <property type="project" value="UniProtKB-KW"/>
</dbReference>
<organism evidence="2 3">
    <name type="scientific">Haloarcula nitratireducens</name>
    <dbReference type="NCBI Taxonomy" id="2487749"/>
    <lineage>
        <taxon>Archaea</taxon>
        <taxon>Methanobacteriati</taxon>
        <taxon>Methanobacteriota</taxon>
        <taxon>Stenosarchaea group</taxon>
        <taxon>Halobacteria</taxon>
        <taxon>Halobacteriales</taxon>
        <taxon>Haloarculaceae</taxon>
        <taxon>Haloarcula</taxon>
    </lineage>
</organism>
<evidence type="ECO:0000313" key="2">
    <source>
        <dbReference type="EMBL" id="MBX0295764.1"/>
    </source>
</evidence>
<dbReference type="Proteomes" id="UP001430455">
    <property type="component" value="Unassembled WGS sequence"/>
</dbReference>